<organism evidence="9 10">
    <name type="scientific">Trypanosoma rangeli</name>
    <dbReference type="NCBI Taxonomy" id="5698"/>
    <lineage>
        <taxon>Eukaryota</taxon>
        <taxon>Discoba</taxon>
        <taxon>Euglenozoa</taxon>
        <taxon>Kinetoplastea</taxon>
        <taxon>Metakinetoplastina</taxon>
        <taxon>Trypanosomatida</taxon>
        <taxon>Trypanosomatidae</taxon>
        <taxon>Trypanosoma</taxon>
        <taxon>Herpetosoma</taxon>
    </lineage>
</organism>
<feature type="region of interest" description="Disordered" evidence="8">
    <location>
        <begin position="469"/>
        <end position="500"/>
    </location>
</feature>
<gene>
    <name evidence="9" type="ORF">TraAM80_00474</name>
</gene>
<keyword evidence="10" id="KW-1185">Reference proteome</keyword>
<dbReference type="GO" id="GO:0032933">
    <property type="term" value="P:SREBP signaling pathway"/>
    <property type="evidence" value="ECO:0007669"/>
    <property type="project" value="InterPro"/>
</dbReference>
<dbReference type="PROSITE" id="PS50294">
    <property type="entry name" value="WD_REPEATS_REGION"/>
    <property type="match status" value="1"/>
</dbReference>
<dbReference type="PANTHER" id="PTHR46378">
    <property type="entry name" value="STEROL REGULATORY ELEMENT-BINDING PROTEIN CLEAVAGE-ACTIVATING PROTEIN"/>
    <property type="match status" value="1"/>
</dbReference>
<keyword evidence="6" id="KW-0325">Glycoprotein</keyword>
<dbReference type="PROSITE" id="PS50082">
    <property type="entry name" value="WD_REPEATS_2"/>
    <property type="match status" value="1"/>
</dbReference>
<accession>A0A422P395</accession>
<dbReference type="Gene3D" id="2.30.42.10">
    <property type="match status" value="1"/>
</dbReference>
<evidence type="ECO:0000256" key="1">
    <source>
        <dbReference type="ARBA" id="ARBA00004477"/>
    </source>
</evidence>
<dbReference type="SUPFAM" id="SSF50156">
    <property type="entry name" value="PDZ domain-like"/>
    <property type="match status" value="1"/>
</dbReference>
<comment type="subcellular location">
    <subcellularLocation>
        <location evidence="1">Endoplasmic reticulum membrane</location>
        <topology evidence="1">Multi-pass membrane protein</topology>
    </subcellularLocation>
</comment>
<protein>
    <submittedName>
        <fullName evidence="9">Uncharacterized protein</fullName>
    </submittedName>
</protein>
<dbReference type="PANTHER" id="PTHR46378:SF1">
    <property type="entry name" value="STEROL REGULATORY ELEMENT-BINDING PROTEIN CLEAVAGE-ACTIVATING PROTEIN"/>
    <property type="match status" value="1"/>
</dbReference>
<evidence type="ECO:0000256" key="4">
    <source>
        <dbReference type="ARBA" id="ARBA00022989"/>
    </source>
</evidence>
<dbReference type="InterPro" id="IPR030225">
    <property type="entry name" value="SCAP"/>
</dbReference>
<evidence type="ECO:0000256" key="2">
    <source>
        <dbReference type="ARBA" id="ARBA00022692"/>
    </source>
</evidence>
<evidence type="ECO:0000256" key="7">
    <source>
        <dbReference type="PROSITE-ProRule" id="PRU00221"/>
    </source>
</evidence>
<feature type="region of interest" description="Disordered" evidence="8">
    <location>
        <begin position="1510"/>
        <end position="1529"/>
    </location>
</feature>
<dbReference type="Pfam" id="PF00400">
    <property type="entry name" value="WD40"/>
    <property type="match status" value="1"/>
</dbReference>
<dbReference type="GO" id="GO:0032934">
    <property type="term" value="F:sterol binding"/>
    <property type="evidence" value="ECO:0007669"/>
    <property type="project" value="InterPro"/>
</dbReference>
<dbReference type="GeneID" id="40324407"/>
<keyword evidence="4" id="KW-1133">Transmembrane helix</keyword>
<dbReference type="SMART" id="SM00320">
    <property type="entry name" value="WD40"/>
    <property type="match status" value="5"/>
</dbReference>
<dbReference type="Proteomes" id="UP000283634">
    <property type="component" value="Unassembled WGS sequence"/>
</dbReference>
<dbReference type="GO" id="GO:0000139">
    <property type="term" value="C:Golgi membrane"/>
    <property type="evidence" value="ECO:0007669"/>
    <property type="project" value="InterPro"/>
</dbReference>
<sequence>MTYKEVTLITQLHGTYRCATTVLVRTVPRKTISHVVSARASFKQRGDSSSRGGSCVEKGDTPTKGVGANGSPASVSTLSSEGLRCSLWLARSDGDIEIRSSAVPNSVLELVPHKERTVVTSLLQISHNCVVAALSDGVLRVIDAVSLQDRQSMRAHKSAITCMLPVTLTKVQRSQEETQFTRISAFVTASSDFTIATWDSVTLGCLRRMKGHSCGVTALAVTVSGAFLFSGGEDGSLRMWSLVEGVQVVGKSTSHKSTKKATKRKGMAVSLSEHPQQDVKKNKELLLPLQKGRYHAVGQTTDAEVHPIHRLRSLSAQTATRTAATRAATPSTGRLWVTPTRRKVSAADVAVSPARRSSMQATASTLRNARALCATPRACSVGTNRKALRTMSATAGERNPRKRLTKTSKSKPTTPRPGVVPCVSEVEAVMSEADDNDDDDDDDEKGGSDEDDKCNAEVLERARQISRIEDGEGASTAKELGSGAVGEGTTARMTSKAKKSRKHREFNFGTILQQLVGNTVTDPVIQRLLDKRHSSGGGDDAVLLWPLKYEHLQRITGLALVRDRILVTASCDGVAKMFALPAGRMLCTIHRSRAALTGLVVDELHCRLWIGSADGCVAVYDALHPDAGQLHGWRDLITPRPQLVPLVSHVSLGHLYVFARHADKISLGQSISTHKDMGSGPSRLHPWKASPIKHSSLPAVSCGNKVSNSTLWPTLTCVRLDDEYGGVTLDVPLMQSLDEQFESARSFFLGNSLREGVFRRILRRSVTEEAEEIPGYLKKEKAKAASALEVASAKLLLQRAFSRWQVWRARRVARYRRLRIIRFLESLQQERILGTMFRRWKLLSLSTRRSLHNLDMAHIEKRLQCVSFFDSRDETRDVANSVRGPANALGGAEQRRLLQRYFFNWLRYMREMRRSVVQRTAFNRLFLYFCDVTFGDGFFVWRRLGAAAEVRLRRRRAFCLLEKYMAPNQYKWRIHYLRRWMQYAQNQKEGRHSLVLVEPLSSVLVDEGALRIRFYLKWYRYALFEARLLRLDEERTTMQREWIAVQNAVDSTASVEELCQEKEHLELEIAQLAFERDGVECHNLALRTDIDYLQVQKSLDCLLSGYRDSLESLHRRRDSGSVSRCKISSNTSRDGILPFMDDDAFDGELATLRQVGAVLRALKAAGIRCGRHRALIMASYERAVQLPIFEYLLETPDYNSSNMSVCSTGGESSVVRTASTAPAAEGRLLTDPRRGSAAYANAPLSLAGEFDRTVQRLRTIIVSAARLTGIDLSAPFDHDSLLSVPEGNPGRDEEPTDSAYCTSLCWLKFVPPTTRTEALPLILDLVAMFDSFKAHSDAEVEGAGRKLSTRGAPKVMPLALRSLCKPKNAVWLVRHAAVLLELMFSGFWQRHLQLQALATEVAKARMTKSDNGAVEPSSARSAEIANTSENLRRTKPSGTGTTRPCEGKPRKTFKQPFPNVFTDELKIPKERPRSMSWTATETGRTNSKMLLSSCGRGTAQRKFFIYTEGSLTPRPQKHSPFNEDDDEGPRTYLPIPLPSSHLGRSTPIKAAYGFPTTRPYLGFRVAVGRDDTQHTTLTVSEVAESYICATDGTTRQGPAFASGLRAGDQLLRFAGYAVTELAAFNVVVARHVRPWARIPVHFLRDSQIMTATIVVGEKARNG</sequence>
<proteinExistence type="predicted"/>
<feature type="compositionally biased region" description="Polar residues" evidence="8">
    <location>
        <begin position="1418"/>
        <end position="1429"/>
    </location>
</feature>
<dbReference type="InterPro" id="IPR015943">
    <property type="entry name" value="WD40/YVTN_repeat-like_dom_sf"/>
</dbReference>
<dbReference type="Gene3D" id="2.130.10.10">
    <property type="entry name" value="YVTN repeat-like/Quinoprotein amine dehydrogenase"/>
    <property type="match status" value="2"/>
</dbReference>
<feature type="compositionally biased region" description="Basic and acidic residues" evidence="8">
    <location>
        <begin position="445"/>
        <end position="456"/>
    </location>
</feature>
<dbReference type="InterPro" id="IPR036034">
    <property type="entry name" value="PDZ_sf"/>
</dbReference>
<dbReference type="GO" id="GO:0045540">
    <property type="term" value="P:regulation of cholesterol biosynthetic process"/>
    <property type="evidence" value="ECO:0007669"/>
    <property type="project" value="TreeGrafter"/>
</dbReference>
<dbReference type="InterPro" id="IPR036322">
    <property type="entry name" value="WD40_repeat_dom_sf"/>
</dbReference>
<evidence type="ECO:0000256" key="3">
    <source>
        <dbReference type="ARBA" id="ARBA00022824"/>
    </source>
</evidence>
<keyword evidence="3" id="KW-0256">Endoplasmic reticulum</keyword>
<feature type="compositionally biased region" description="Basic residues" evidence="8">
    <location>
        <begin position="400"/>
        <end position="409"/>
    </location>
</feature>
<keyword evidence="7" id="KW-0853">WD repeat</keyword>
<dbReference type="RefSeq" id="XP_029242621.1">
    <property type="nucleotide sequence ID" value="XM_029377552.1"/>
</dbReference>
<dbReference type="OrthoDB" id="727118at2759"/>
<feature type="region of interest" description="Disordered" evidence="8">
    <location>
        <begin position="1407"/>
        <end position="1456"/>
    </location>
</feature>
<feature type="region of interest" description="Disordered" evidence="8">
    <location>
        <begin position="43"/>
        <end position="74"/>
    </location>
</feature>
<dbReference type="EMBL" id="MKGL01000008">
    <property type="protein sequence ID" value="RNF12193.1"/>
    <property type="molecule type" value="Genomic_DNA"/>
</dbReference>
<evidence type="ECO:0000313" key="9">
    <source>
        <dbReference type="EMBL" id="RNF12193.1"/>
    </source>
</evidence>
<dbReference type="GO" id="GO:0005789">
    <property type="term" value="C:endoplasmic reticulum membrane"/>
    <property type="evidence" value="ECO:0007669"/>
    <property type="project" value="UniProtKB-SubCell"/>
</dbReference>
<evidence type="ECO:0000256" key="8">
    <source>
        <dbReference type="SAM" id="MobiDB-lite"/>
    </source>
</evidence>
<feature type="compositionally biased region" description="Acidic residues" evidence="8">
    <location>
        <begin position="432"/>
        <end position="444"/>
    </location>
</feature>
<comment type="caution">
    <text evidence="9">The sequence shown here is derived from an EMBL/GenBank/DDBJ whole genome shotgun (WGS) entry which is preliminary data.</text>
</comment>
<dbReference type="InterPro" id="IPR001680">
    <property type="entry name" value="WD40_rpt"/>
</dbReference>
<evidence type="ECO:0000313" key="10">
    <source>
        <dbReference type="Proteomes" id="UP000283634"/>
    </source>
</evidence>
<dbReference type="GO" id="GO:0032936">
    <property type="term" value="C:SREBP-SCAP complex"/>
    <property type="evidence" value="ECO:0007669"/>
    <property type="project" value="TreeGrafter"/>
</dbReference>
<evidence type="ECO:0000256" key="5">
    <source>
        <dbReference type="ARBA" id="ARBA00023136"/>
    </source>
</evidence>
<keyword evidence="2" id="KW-0812">Transmembrane</keyword>
<name>A0A422P395_TRYRA</name>
<feature type="region of interest" description="Disordered" evidence="8">
    <location>
        <begin position="390"/>
        <end position="456"/>
    </location>
</feature>
<feature type="repeat" description="WD" evidence="7">
    <location>
        <begin position="209"/>
        <end position="242"/>
    </location>
</feature>
<reference evidence="9 10" key="1">
    <citation type="journal article" date="2018" name="BMC Genomics">
        <title>Genomic comparison of Trypanosoma conorhini and Trypanosoma rangeli to Trypanosoma cruzi strains of high and low virulence.</title>
        <authorList>
            <person name="Bradwell K.R."/>
            <person name="Koparde V.N."/>
            <person name="Matveyev A.V."/>
            <person name="Serrano M.G."/>
            <person name="Alves J.M."/>
            <person name="Parikh H."/>
            <person name="Huang B."/>
            <person name="Lee V."/>
            <person name="Espinosa-Alvarez O."/>
            <person name="Ortiz P.A."/>
            <person name="Costa-Martins A.G."/>
            <person name="Teixeira M.M."/>
            <person name="Buck G.A."/>
        </authorList>
    </citation>
    <scope>NUCLEOTIDE SEQUENCE [LARGE SCALE GENOMIC DNA]</scope>
    <source>
        <strain evidence="9 10">AM80</strain>
    </source>
</reference>
<dbReference type="SUPFAM" id="SSF50978">
    <property type="entry name" value="WD40 repeat-like"/>
    <property type="match status" value="2"/>
</dbReference>
<dbReference type="OMA" id="AHGPNQT"/>
<keyword evidence="5" id="KW-0472">Membrane</keyword>
<evidence type="ECO:0000256" key="6">
    <source>
        <dbReference type="ARBA" id="ARBA00023180"/>
    </source>
</evidence>